<dbReference type="SUPFAM" id="SSF53448">
    <property type="entry name" value="Nucleotide-diphospho-sugar transferases"/>
    <property type="match status" value="1"/>
</dbReference>
<evidence type="ECO:0000259" key="10">
    <source>
        <dbReference type="Pfam" id="PF00535"/>
    </source>
</evidence>
<dbReference type="InterPro" id="IPR001173">
    <property type="entry name" value="Glyco_trans_2-like"/>
</dbReference>
<name>A0A1Y5PM08_9MYCO</name>
<feature type="domain" description="Glycosyltransferase 2-like" evidence="10">
    <location>
        <begin position="3"/>
        <end position="91"/>
    </location>
</feature>
<dbReference type="PANTHER" id="PTHR43646:SF2">
    <property type="entry name" value="GLYCOSYLTRANSFERASE 2-LIKE DOMAIN-CONTAINING PROTEIN"/>
    <property type="match status" value="1"/>
</dbReference>
<evidence type="ECO:0000256" key="4">
    <source>
        <dbReference type="ARBA" id="ARBA00022679"/>
    </source>
</evidence>
<dbReference type="AlphaFoldDB" id="A0A1Y5PM08"/>
<evidence type="ECO:0000313" key="11">
    <source>
        <dbReference type="EMBL" id="SBS79766.1"/>
    </source>
</evidence>
<dbReference type="InterPro" id="IPR029044">
    <property type="entry name" value="Nucleotide-diphossugar_trans"/>
</dbReference>
<evidence type="ECO:0000256" key="1">
    <source>
        <dbReference type="ARBA" id="ARBA00004236"/>
    </source>
</evidence>
<dbReference type="PANTHER" id="PTHR43646">
    <property type="entry name" value="GLYCOSYLTRANSFERASE"/>
    <property type="match status" value="1"/>
</dbReference>
<gene>
    <name evidence="11" type="ORF">MHPYR_90116</name>
</gene>
<evidence type="ECO:0000256" key="6">
    <source>
        <dbReference type="ARBA" id="ARBA00037281"/>
    </source>
</evidence>
<keyword evidence="4 11" id="KW-0808">Transferase</keyword>
<dbReference type="Gene3D" id="3.90.550.10">
    <property type="entry name" value="Spore Coat Polysaccharide Biosynthesis Protein SpsA, Chain A"/>
    <property type="match status" value="1"/>
</dbReference>
<comment type="similarity">
    <text evidence="8">Belongs to the glycosyltransferase 2 family. CrtQ subfamily.</text>
</comment>
<evidence type="ECO:0000256" key="5">
    <source>
        <dbReference type="ARBA" id="ARBA00023136"/>
    </source>
</evidence>
<keyword evidence="2" id="KW-1003">Cell membrane</keyword>
<protein>
    <recommendedName>
        <fullName evidence="9">4,4'-diaponeurosporenoate glycosyltransferase</fullName>
    </recommendedName>
</protein>
<keyword evidence="5" id="KW-0472">Membrane</keyword>
<evidence type="ECO:0000256" key="9">
    <source>
        <dbReference type="ARBA" id="ARBA00040345"/>
    </source>
</evidence>
<reference evidence="11" key="1">
    <citation type="submission" date="2016-03" db="EMBL/GenBank/DDBJ databases">
        <authorList>
            <person name="Ploux O."/>
        </authorList>
    </citation>
    <scope>NUCLEOTIDE SEQUENCE</scope>
    <source>
        <strain evidence="11">UC10</strain>
    </source>
</reference>
<comment type="subcellular location">
    <subcellularLocation>
        <location evidence="1">Cell membrane</location>
    </subcellularLocation>
</comment>
<comment type="pathway">
    <text evidence="7">Carotenoid biosynthesis; staphyloxanthin biosynthesis; staphyloxanthin from farnesyl diphosphate: step 4/5.</text>
</comment>
<dbReference type="EMBL" id="FLQS01000089">
    <property type="protein sequence ID" value="SBS79766.1"/>
    <property type="molecule type" value="Genomic_DNA"/>
</dbReference>
<evidence type="ECO:0000256" key="3">
    <source>
        <dbReference type="ARBA" id="ARBA00022676"/>
    </source>
</evidence>
<keyword evidence="3" id="KW-0328">Glycosyltransferase</keyword>
<organism evidence="11">
    <name type="scientific">uncultured Mycobacterium sp</name>
    <dbReference type="NCBI Taxonomy" id="171292"/>
    <lineage>
        <taxon>Bacteria</taxon>
        <taxon>Bacillati</taxon>
        <taxon>Actinomycetota</taxon>
        <taxon>Actinomycetes</taxon>
        <taxon>Mycobacteriales</taxon>
        <taxon>Mycobacteriaceae</taxon>
        <taxon>Mycobacterium</taxon>
        <taxon>environmental samples</taxon>
    </lineage>
</organism>
<evidence type="ECO:0000256" key="7">
    <source>
        <dbReference type="ARBA" id="ARBA00037904"/>
    </source>
</evidence>
<proteinExistence type="inferred from homology"/>
<dbReference type="Pfam" id="PF00535">
    <property type="entry name" value="Glycos_transf_2"/>
    <property type="match status" value="1"/>
</dbReference>
<dbReference type="GO" id="GO:0005886">
    <property type="term" value="C:plasma membrane"/>
    <property type="evidence" value="ECO:0007669"/>
    <property type="project" value="UniProtKB-SubCell"/>
</dbReference>
<evidence type="ECO:0000256" key="8">
    <source>
        <dbReference type="ARBA" id="ARBA00038120"/>
    </source>
</evidence>
<dbReference type="GO" id="GO:0016757">
    <property type="term" value="F:glycosyltransferase activity"/>
    <property type="evidence" value="ECO:0007669"/>
    <property type="project" value="UniProtKB-KW"/>
</dbReference>
<sequence>MISFVVPTLNEQQTVAKTLECLASYSGEHEIIVSDDNSTDDTVEICQRYAHTVVRYGRPEKQTIAAARNAGAAVARGDYLVFVDADVLIPDIDDFFRRSHARFQSDRRLVALTGQCRVVPESATAADRFVFTMLGVQFLLQNNILRVGAASGKFQMVVTDAFETIGGFNEKLVASEDMDLFRRLSRVGRTYFARDLTVYHSGRRAKAIGWRKLLWQWFSNSVSVFFLNRSVSTEWKVIR</sequence>
<accession>A0A1Y5PM08</accession>
<comment type="function">
    <text evidence="6">Catalyzes the glycosylation of 4,4'-diaponeurosporenoate, i.e. the esterification of glucose at the C1'' position with the carboxyl group of 4,4'-diaponeurosporenic acid, to form glycosyl-4,4'-diaponeurosporenoate. This is a step in the biosynthesis of staphyloxanthin, an orange pigment present in most staphylococci strains.</text>
</comment>
<evidence type="ECO:0000256" key="2">
    <source>
        <dbReference type="ARBA" id="ARBA00022475"/>
    </source>
</evidence>